<feature type="domain" description="DUF7345" evidence="3">
    <location>
        <begin position="49"/>
        <end position="163"/>
    </location>
</feature>
<reference evidence="4" key="1">
    <citation type="journal article" date="2014" name="Int. J. Syst. Evol. Microbiol.">
        <title>Complete genome sequence of Corynebacterium casei LMG S-19264T (=DSM 44701T), isolated from a smear-ripened cheese.</title>
        <authorList>
            <consortium name="US DOE Joint Genome Institute (JGI-PGF)"/>
            <person name="Walter F."/>
            <person name="Albersmeier A."/>
            <person name="Kalinowski J."/>
            <person name="Ruckert C."/>
        </authorList>
    </citation>
    <scope>NUCLEOTIDE SEQUENCE</scope>
    <source>
        <strain evidence="4">JCM 12289</strain>
    </source>
</reference>
<evidence type="ECO:0000259" key="3">
    <source>
        <dbReference type="Pfam" id="PF24036"/>
    </source>
</evidence>
<dbReference type="InterPro" id="IPR055767">
    <property type="entry name" value="DUF7343"/>
</dbReference>
<dbReference type="EMBL" id="CP095005">
    <property type="protein sequence ID" value="UOO94468.1"/>
    <property type="molecule type" value="Genomic_DNA"/>
</dbReference>
<evidence type="ECO:0000259" key="2">
    <source>
        <dbReference type="Pfam" id="PF24034"/>
    </source>
</evidence>
<sequence>MKRLSVLGLVAAIVLGAVLLPAVAIGDAQAAPSNGSDTATSFNDARFVVTVYENGSARWTQRYNQPLTNESQTSRFRAYANRFGSEETPLYTDFRERATTLTADGSNATGRSMDARGFRRDTRVSSQPRTTGVVEMSFLWTNFTSTEGSHTVGESFESGLYLSKGMSLEFRAGPNLEVDWESVEPAADASTNGSANTTDSLTYFGPAQFASGQPHVVFTEESALAADEGSSSELPLLWGAGILIVVLVGGVIAWRSGIAGTSDEPPDSGAAAEADIDDESEPESEDEPAATTAPPEPAVSAADMKTDADRIAELLDANGGRMQQGDIVEQTDWSKSKVSTLLSEMAEEDRVSKLRVGRENIVSLDGHEPDITGSPFEDG</sequence>
<gene>
    <name evidence="4" type="ORF">GCM10008985_02880</name>
    <name evidence="5" type="ORF">MUK72_10880</name>
</gene>
<evidence type="ECO:0000313" key="6">
    <source>
        <dbReference type="Proteomes" id="UP000830542"/>
    </source>
</evidence>
<dbReference type="Pfam" id="PF24034">
    <property type="entry name" value="DUF7343"/>
    <property type="match status" value="1"/>
</dbReference>
<proteinExistence type="predicted"/>
<keyword evidence="6" id="KW-1185">Reference proteome</keyword>
<evidence type="ECO:0008006" key="8">
    <source>
        <dbReference type="Google" id="ProtNLM"/>
    </source>
</evidence>
<feature type="domain" description="DUF7343" evidence="2">
    <location>
        <begin position="306"/>
        <end position="364"/>
    </location>
</feature>
<feature type="compositionally biased region" description="Polar residues" evidence="1">
    <location>
        <begin position="99"/>
        <end position="110"/>
    </location>
</feature>
<dbReference type="AlphaFoldDB" id="A0AAV3SBD1"/>
<dbReference type="Pfam" id="PF24036">
    <property type="entry name" value="DUF7345"/>
    <property type="match status" value="1"/>
</dbReference>
<reference evidence="5" key="2">
    <citation type="submission" date="2022-04" db="EMBL/GenBank/DDBJ databases">
        <title>Sequencing and genomic assembly of Halococcus dombrowskii.</title>
        <authorList>
            <person name="Lim S.W."/>
            <person name="MacLea K.S."/>
        </authorList>
    </citation>
    <scope>NUCLEOTIDE SEQUENCE</scope>
    <source>
        <strain evidence="5">H4</strain>
    </source>
</reference>
<dbReference type="Proteomes" id="UP000830542">
    <property type="component" value="Chromosome"/>
</dbReference>
<dbReference type="GeneID" id="71762358"/>
<dbReference type="RefSeq" id="WP_244700307.1">
    <property type="nucleotide sequence ID" value="NZ_BAAADN010000002.1"/>
</dbReference>
<reference evidence="4" key="3">
    <citation type="submission" date="2023-12" db="EMBL/GenBank/DDBJ databases">
        <authorList>
            <person name="Sun Q."/>
            <person name="Inoue M."/>
        </authorList>
    </citation>
    <scope>NUCLEOTIDE SEQUENCE</scope>
    <source>
        <strain evidence="4">JCM 12289</strain>
    </source>
</reference>
<dbReference type="InterPro" id="IPR055769">
    <property type="entry name" value="DUF7345"/>
</dbReference>
<name>A0AAV3SBD1_HALDO</name>
<evidence type="ECO:0000313" key="4">
    <source>
        <dbReference type="EMBL" id="GAA0450695.1"/>
    </source>
</evidence>
<feature type="compositionally biased region" description="Low complexity" evidence="1">
    <location>
        <begin position="289"/>
        <end position="302"/>
    </location>
</feature>
<dbReference type="InterPro" id="IPR036390">
    <property type="entry name" value="WH_DNA-bd_sf"/>
</dbReference>
<protein>
    <recommendedName>
        <fullName evidence="8">IclR helix-turn-helix domain-containing protein</fullName>
    </recommendedName>
</protein>
<feature type="compositionally biased region" description="Acidic residues" evidence="1">
    <location>
        <begin position="274"/>
        <end position="288"/>
    </location>
</feature>
<feature type="region of interest" description="Disordered" evidence="1">
    <location>
        <begin position="99"/>
        <end position="129"/>
    </location>
</feature>
<organism evidence="4 7">
    <name type="scientific">Halococcus dombrowskii</name>
    <dbReference type="NCBI Taxonomy" id="179637"/>
    <lineage>
        <taxon>Archaea</taxon>
        <taxon>Methanobacteriati</taxon>
        <taxon>Methanobacteriota</taxon>
        <taxon>Stenosarchaea group</taxon>
        <taxon>Halobacteria</taxon>
        <taxon>Halobacteriales</taxon>
        <taxon>Halococcaceae</taxon>
        <taxon>Halococcus</taxon>
    </lineage>
</organism>
<feature type="compositionally biased region" description="Basic and acidic residues" evidence="1">
    <location>
        <begin position="113"/>
        <end position="123"/>
    </location>
</feature>
<evidence type="ECO:0000313" key="7">
    <source>
        <dbReference type="Proteomes" id="UP001500962"/>
    </source>
</evidence>
<evidence type="ECO:0000256" key="1">
    <source>
        <dbReference type="SAM" id="MobiDB-lite"/>
    </source>
</evidence>
<feature type="region of interest" description="Disordered" evidence="1">
    <location>
        <begin position="257"/>
        <end position="303"/>
    </location>
</feature>
<evidence type="ECO:0000313" key="5">
    <source>
        <dbReference type="EMBL" id="UOO94468.1"/>
    </source>
</evidence>
<accession>A0AAV3SBD1</accession>
<dbReference type="KEGG" id="hdo:MUK72_10880"/>
<dbReference type="Proteomes" id="UP001500962">
    <property type="component" value="Unassembled WGS sequence"/>
</dbReference>
<dbReference type="EMBL" id="BAAADN010000002">
    <property type="protein sequence ID" value="GAA0450695.1"/>
    <property type="molecule type" value="Genomic_DNA"/>
</dbReference>
<dbReference type="SUPFAM" id="SSF46785">
    <property type="entry name" value="Winged helix' DNA-binding domain"/>
    <property type="match status" value="1"/>
</dbReference>